<dbReference type="Pfam" id="PF13191">
    <property type="entry name" value="AAA_16"/>
    <property type="match status" value="1"/>
</dbReference>
<comment type="caution">
    <text evidence="4">The sequence shown here is derived from an EMBL/GenBank/DDBJ whole genome shotgun (WGS) entry which is preliminary data.</text>
</comment>
<dbReference type="SUPFAM" id="SSF52540">
    <property type="entry name" value="P-loop containing nucleoside triphosphate hydrolases"/>
    <property type="match status" value="1"/>
</dbReference>
<evidence type="ECO:0000256" key="2">
    <source>
        <dbReference type="ARBA" id="ARBA00022840"/>
    </source>
</evidence>
<reference evidence="4 5" key="1">
    <citation type="submission" date="2021-01" db="EMBL/GenBank/DDBJ databases">
        <title>Sequencing the genomes of 1000 actinobacteria strains.</title>
        <authorList>
            <person name="Klenk H.-P."/>
        </authorList>
    </citation>
    <scope>NUCLEOTIDE SEQUENCE [LARGE SCALE GENOMIC DNA]</scope>
    <source>
        <strain evidence="4 5">DSM 44581</strain>
    </source>
</reference>
<proteinExistence type="predicted"/>
<dbReference type="GO" id="GO:0003677">
    <property type="term" value="F:DNA binding"/>
    <property type="evidence" value="ECO:0007669"/>
    <property type="project" value="UniProtKB-KW"/>
</dbReference>
<dbReference type="InterPro" id="IPR011990">
    <property type="entry name" value="TPR-like_helical_dom_sf"/>
</dbReference>
<dbReference type="SUPFAM" id="SSF48452">
    <property type="entry name" value="TPR-like"/>
    <property type="match status" value="1"/>
</dbReference>
<evidence type="ECO:0000256" key="1">
    <source>
        <dbReference type="ARBA" id="ARBA00022741"/>
    </source>
</evidence>
<dbReference type="PANTHER" id="PTHR16305:SF35">
    <property type="entry name" value="TRANSCRIPTIONAL ACTIVATOR DOMAIN"/>
    <property type="match status" value="1"/>
</dbReference>
<dbReference type="PROSITE" id="PS00622">
    <property type="entry name" value="HTH_LUXR_1"/>
    <property type="match status" value="1"/>
</dbReference>
<evidence type="ECO:0000313" key="4">
    <source>
        <dbReference type="EMBL" id="MBM7814982.1"/>
    </source>
</evidence>
<keyword evidence="2" id="KW-0067">ATP-binding</keyword>
<gene>
    <name evidence="4" type="ORF">JOE68_005847</name>
</gene>
<dbReference type="PROSITE" id="PS50043">
    <property type="entry name" value="HTH_LUXR_2"/>
    <property type="match status" value="1"/>
</dbReference>
<protein>
    <submittedName>
        <fullName evidence="4">DNA-binding CsgD family transcriptional regulator</fullName>
    </submittedName>
</protein>
<sequence length="874" mass="91036">MDLLGRDDLVATARAALARGCVLLHGPVGIGKSAVLEAVVEAAAPEGRPVLRSSPVAADRLIPHLVLADLLADVRVDLPAPQREAVDRALRRRDGEPDPLALRHAVLTAFRESAPLVVLDNGQWVDDASARVLAFAAARAGTRVLVAAREPVARWCGEVVEVPPLPAAATAELMARHGRVDVHLAGGNPLYAIELGRSPGGIPARLRHVVAGLLAEQLAGTRSALLVAALAERPTLRLLVHCGHERAAGELAGCPLVSVGPDGGVRFRQPLVAAALPLVVPPDEVRAAHSRLAVAAADPVERVRHRAHSVAGYDEPTAAALLRAAGEARRRGALERAAELGALAAERTPPGAPSRAAVRRLRAAGDALVAGRHETATALAQEVLRSPAVPRDLRVRAQLVMVDAVRYARTAAGGIVGEALTRARGDAALQAPVEHRFAVHSALGGDLREALRHFADAVLLARTAGDLPTEAMSLCSLALCQTALGDPTAPATLDLARRVVPERMAATHDGTLWVDARLDLFADRLPAAARRLTALLDHAGDRGALSEVVGMTWAVIEVLVAMGRCGSALRRAADCLRLAEALGSDVPLACYGAALAEAYGGDPVAAEALARRGAVRAESDGDRSSLVRNLHAQGLAALTAGDPVAAVDPLRRAVRLELDMGVVDPAVFAVRPDLAEPLVAVGSLAEAAGVIGGARACAVRLGRRGVVAALDRADGLLRLALKDFGAAERSLGAAVEVHRELCQPLQLGRSLLALGVVERRRKRRGASRRLLEQARQVFADSGAPRWADRAAVLLGDTPGGALLTGFEARIARQVAGGAGNPVVAGRLSISVKTVEGALTRIYRKLGVRNRTQLAAVLRGEREFPVSDPAAGAPS</sequence>
<dbReference type="SUPFAM" id="SSF46894">
    <property type="entry name" value="C-terminal effector domain of the bipartite response regulators"/>
    <property type="match status" value="1"/>
</dbReference>
<keyword evidence="1" id="KW-0547">Nucleotide-binding</keyword>
<dbReference type="PANTHER" id="PTHR16305">
    <property type="entry name" value="TESTICULAR SOLUBLE ADENYLYL CYCLASE"/>
    <property type="match status" value="1"/>
</dbReference>
<dbReference type="InterPro" id="IPR000792">
    <property type="entry name" value="Tscrpt_reg_LuxR_C"/>
</dbReference>
<dbReference type="InterPro" id="IPR027417">
    <property type="entry name" value="P-loop_NTPase"/>
</dbReference>
<feature type="domain" description="HTH luxR-type" evidence="3">
    <location>
        <begin position="796"/>
        <end position="861"/>
    </location>
</feature>
<evidence type="ECO:0000259" key="3">
    <source>
        <dbReference type="PROSITE" id="PS50043"/>
    </source>
</evidence>
<dbReference type="InterPro" id="IPR041664">
    <property type="entry name" value="AAA_16"/>
</dbReference>
<keyword evidence="5" id="KW-1185">Reference proteome</keyword>
<dbReference type="RefSeq" id="WP_204845559.1">
    <property type="nucleotide sequence ID" value="NZ_JAFBCL010000001.1"/>
</dbReference>
<dbReference type="Gene3D" id="1.10.10.10">
    <property type="entry name" value="Winged helix-like DNA-binding domain superfamily/Winged helix DNA-binding domain"/>
    <property type="match status" value="1"/>
</dbReference>
<accession>A0ABS2SFD5</accession>
<dbReference type="CDD" id="cd06170">
    <property type="entry name" value="LuxR_C_like"/>
    <property type="match status" value="1"/>
</dbReference>
<name>A0ABS2SFD5_9PSEU</name>
<dbReference type="Gene3D" id="1.25.40.10">
    <property type="entry name" value="Tetratricopeptide repeat domain"/>
    <property type="match status" value="1"/>
</dbReference>
<dbReference type="SMART" id="SM00421">
    <property type="entry name" value="HTH_LUXR"/>
    <property type="match status" value="1"/>
</dbReference>
<keyword evidence="4" id="KW-0238">DNA-binding</keyword>
<dbReference type="EMBL" id="JAFBCL010000001">
    <property type="protein sequence ID" value="MBM7814982.1"/>
    <property type="molecule type" value="Genomic_DNA"/>
</dbReference>
<organism evidence="4 5">
    <name type="scientific">Saccharothrix algeriensis</name>
    <dbReference type="NCBI Taxonomy" id="173560"/>
    <lineage>
        <taxon>Bacteria</taxon>
        <taxon>Bacillati</taxon>
        <taxon>Actinomycetota</taxon>
        <taxon>Actinomycetes</taxon>
        <taxon>Pseudonocardiales</taxon>
        <taxon>Pseudonocardiaceae</taxon>
        <taxon>Saccharothrix</taxon>
    </lineage>
</organism>
<dbReference type="Pfam" id="PF00196">
    <property type="entry name" value="GerE"/>
    <property type="match status" value="1"/>
</dbReference>
<dbReference type="InterPro" id="IPR016032">
    <property type="entry name" value="Sig_transdc_resp-reg_C-effctor"/>
</dbReference>
<evidence type="ECO:0000313" key="5">
    <source>
        <dbReference type="Proteomes" id="UP001195724"/>
    </source>
</evidence>
<dbReference type="Proteomes" id="UP001195724">
    <property type="component" value="Unassembled WGS sequence"/>
</dbReference>
<dbReference type="InterPro" id="IPR036388">
    <property type="entry name" value="WH-like_DNA-bd_sf"/>
</dbReference>